<feature type="compositionally biased region" description="Polar residues" evidence="1">
    <location>
        <begin position="255"/>
        <end position="300"/>
    </location>
</feature>
<keyword evidence="4" id="KW-1185">Reference proteome</keyword>
<dbReference type="OMA" id="WIMAVEE"/>
<evidence type="ECO:0000256" key="1">
    <source>
        <dbReference type="SAM" id="MobiDB-lite"/>
    </source>
</evidence>
<reference evidence="3" key="2">
    <citation type="submission" date="2015-03" db="UniProtKB">
        <authorList>
            <consortium name="EnsemblPlants"/>
        </authorList>
    </citation>
    <scope>IDENTIFICATION</scope>
</reference>
<feature type="region of interest" description="Disordered" evidence="1">
    <location>
        <begin position="1"/>
        <end position="71"/>
    </location>
</feature>
<feature type="compositionally biased region" description="Polar residues" evidence="1">
    <location>
        <begin position="1"/>
        <end position="21"/>
    </location>
</feature>
<evidence type="ECO:0000259" key="2">
    <source>
        <dbReference type="Pfam" id="PF03732"/>
    </source>
</evidence>
<protein>
    <recommendedName>
        <fullName evidence="2">Retrotransposon gag domain-containing protein</fullName>
    </recommendedName>
</protein>
<dbReference type="InterPro" id="IPR005162">
    <property type="entry name" value="Retrotrans_gag_dom"/>
</dbReference>
<feature type="compositionally biased region" description="Pro residues" evidence="1">
    <location>
        <begin position="32"/>
        <end position="48"/>
    </location>
</feature>
<dbReference type="Gramene" id="Bo9g070330.1">
    <property type="protein sequence ID" value="Bo9g070330.1"/>
    <property type="gene ID" value="Bo9g070330"/>
</dbReference>
<feature type="domain" description="Retrotransposon gag" evidence="2">
    <location>
        <begin position="134"/>
        <end position="232"/>
    </location>
</feature>
<dbReference type="PANTHER" id="PTHR35046">
    <property type="entry name" value="ZINC KNUCKLE (CCHC-TYPE) FAMILY PROTEIN"/>
    <property type="match status" value="1"/>
</dbReference>
<reference evidence="3 4" key="1">
    <citation type="journal article" date="2014" name="Genome Biol.">
        <title>Transcriptome and methylome profiling reveals relics of genome dominance in the mesopolyploid Brassica oleracea.</title>
        <authorList>
            <person name="Parkin I.A."/>
            <person name="Koh C."/>
            <person name="Tang H."/>
            <person name="Robinson S.J."/>
            <person name="Kagale S."/>
            <person name="Clarke W.E."/>
            <person name="Town C.D."/>
            <person name="Nixon J."/>
            <person name="Krishnakumar V."/>
            <person name="Bidwell S.L."/>
            <person name="Denoeud F."/>
            <person name="Belcram H."/>
            <person name="Links M.G."/>
            <person name="Just J."/>
            <person name="Clarke C."/>
            <person name="Bender T."/>
            <person name="Huebert T."/>
            <person name="Mason A.S."/>
            <person name="Pires J.C."/>
            <person name="Barker G."/>
            <person name="Moore J."/>
            <person name="Walley P.G."/>
            <person name="Manoli S."/>
            <person name="Batley J."/>
            <person name="Edwards D."/>
            <person name="Nelson M.N."/>
            <person name="Wang X."/>
            <person name="Paterson A.H."/>
            <person name="King G."/>
            <person name="Bancroft I."/>
            <person name="Chalhoub B."/>
            <person name="Sharpe A.G."/>
        </authorList>
    </citation>
    <scope>NUCLEOTIDE SEQUENCE</scope>
    <source>
        <strain evidence="3 4">cv. TO1000</strain>
    </source>
</reference>
<accession>A0A0D3E7G6</accession>
<organism evidence="3 4">
    <name type="scientific">Brassica oleracea var. oleracea</name>
    <dbReference type="NCBI Taxonomy" id="109376"/>
    <lineage>
        <taxon>Eukaryota</taxon>
        <taxon>Viridiplantae</taxon>
        <taxon>Streptophyta</taxon>
        <taxon>Embryophyta</taxon>
        <taxon>Tracheophyta</taxon>
        <taxon>Spermatophyta</taxon>
        <taxon>Magnoliopsida</taxon>
        <taxon>eudicotyledons</taxon>
        <taxon>Gunneridae</taxon>
        <taxon>Pentapetalae</taxon>
        <taxon>rosids</taxon>
        <taxon>malvids</taxon>
        <taxon>Brassicales</taxon>
        <taxon>Brassicaceae</taxon>
        <taxon>Brassiceae</taxon>
        <taxon>Brassica</taxon>
    </lineage>
</organism>
<evidence type="ECO:0000313" key="4">
    <source>
        <dbReference type="Proteomes" id="UP000032141"/>
    </source>
</evidence>
<sequence length="408" mass="47196">MTTILTRLDPQNQQVANVQNLPIQPPRDQHRPPPPHQIRPQQQLPPPQQQDLRQQHRNQHQYPPEDDEDDQHCRVFFEDLRQRDRYDHCWENSFKVDIPEFHGGLRGDDLVDWIMAVEEILDFKQVPPARRVSLVAMRFCGHAATWWKQLKTTRSRMGKTPIQSWEKLTKHLRQTFFPHSYKRTMYTKLQNLCQENRSVDEYAEEFALLLTRNEINDSQVQLVSRFIGGLRPQLQTVMTQFDPSTIGEAHRRATSLEQQSRSSNWNTPSNRNRSQDQAGSTTPTTSSKEATDTANSSTKPIGTRRTTRHRQTACPHATRRGLLIDDATQELDVYDSQEENDQDNDDIHPTTGDSGHLLVLRRTCLTPRRLDDKWLRTNIFAQLVPSKDVSAPLSLTPVAAKTSSPKRP</sequence>
<dbReference type="Proteomes" id="UP000032141">
    <property type="component" value="Chromosome C9"/>
</dbReference>
<dbReference type="EnsemblPlants" id="Bo9g070330.1">
    <property type="protein sequence ID" value="Bo9g070330.1"/>
    <property type="gene ID" value="Bo9g070330"/>
</dbReference>
<feature type="region of interest" description="Disordered" evidence="1">
    <location>
        <begin position="250"/>
        <end position="326"/>
    </location>
</feature>
<proteinExistence type="predicted"/>
<dbReference type="Pfam" id="PF03732">
    <property type="entry name" value="Retrotrans_gag"/>
    <property type="match status" value="1"/>
</dbReference>
<name>A0A0D3E7G6_BRAOL</name>
<evidence type="ECO:0000313" key="3">
    <source>
        <dbReference type="EnsemblPlants" id="Bo9g070330.1"/>
    </source>
</evidence>
<feature type="compositionally biased region" description="Acidic residues" evidence="1">
    <location>
        <begin position="335"/>
        <end position="344"/>
    </location>
</feature>
<dbReference type="AlphaFoldDB" id="A0A0D3E7G6"/>
<dbReference type="eggNOG" id="KOG0619">
    <property type="taxonomic scope" value="Eukaryota"/>
</dbReference>
<feature type="region of interest" description="Disordered" evidence="1">
    <location>
        <begin position="335"/>
        <end position="354"/>
    </location>
</feature>
<dbReference type="HOGENOM" id="CLU_018037_2_1_1"/>
<dbReference type="PANTHER" id="PTHR35046:SF18">
    <property type="entry name" value="RNA-DIRECTED DNA POLYMERASE"/>
    <property type="match status" value="1"/>
</dbReference>